<dbReference type="PROSITE" id="PS01162">
    <property type="entry name" value="QOR_ZETA_CRYSTAL"/>
    <property type="match status" value="1"/>
</dbReference>
<dbReference type="Pfam" id="PF00107">
    <property type="entry name" value="ADH_zinc_N"/>
    <property type="match status" value="1"/>
</dbReference>
<dbReference type="InterPro" id="IPR013154">
    <property type="entry name" value="ADH-like_N"/>
</dbReference>
<accession>A0A382MPU8</accession>
<dbReference type="Gene3D" id="3.90.180.10">
    <property type="entry name" value="Medium-chain alcohol dehydrogenases, catalytic domain"/>
    <property type="match status" value="1"/>
</dbReference>
<feature type="domain" description="Enoyl reductase (ER)" evidence="1">
    <location>
        <begin position="17"/>
        <end position="329"/>
    </location>
</feature>
<proteinExistence type="predicted"/>
<gene>
    <name evidence="2" type="ORF">METZ01_LOCUS303600</name>
</gene>
<evidence type="ECO:0000259" key="1">
    <source>
        <dbReference type="SMART" id="SM00829"/>
    </source>
</evidence>
<dbReference type="Pfam" id="PF08240">
    <property type="entry name" value="ADH_N"/>
    <property type="match status" value="1"/>
</dbReference>
<dbReference type="InterPro" id="IPR051397">
    <property type="entry name" value="Zn-ADH-like_protein"/>
</dbReference>
<name>A0A382MPU8_9ZZZZ</name>
<dbReference type="AlphaFoldDB" id="A0A382MPU8"/>
<dbReference type="SUPFAM" id="SSF50129">
    <property type="entry name" value="GroES-like"/>
    <property type="match status" value="1"/>
</dbReference>
<dbReference type="PANTHER" id="PTHR43677:SF4">
    <property type="entry name" value="QUINONE OXIDOREDUCTASE-LIKE PROTEIN 2"/>
    <property type="match status" value="1"/>
</dbReference>
<dbReference type="InterPro" id="IPR036291">
    <property type="entry name" value="NAD(P)-bd_dom_sf"/>
</dbReference>
<dbReference type="Gene3D" id="3.40.50.720">
    <property type="entry name" value="NAD(P)-binding Rossmann-like Domain"/>
    <property type="match status" value="1"/>
</dbReference>
<dbReference type="GO" id="GO:0008270">
    <property type="term" value="F:zinc ion binding"/>
    <property type="evidence" value="ECO:0007669"/>
    <property type="project" value="InterPro"/>
</dbReference>
<dbReference type="GO" id="GO:0016491">
    <property type="term" value="F:oxidoreductase activity"/>
    <property type="evidence" value="ECO:0007669"/>
    <property type="project" value="InterPro"/>
</dbReference>
<organism evidence="2">
    <name type="scientific">marine metagenome</name>
    <dbReference type="NCBI Taxonomy" id="408172"/>
    <lineage>
        <taxon>unclassified sequences</taxon>
        <taxon>metagenomes</taxon>
        <taxon>ecological metagenomes</taxon>
    </lineage>
</organism>
<dbReference type="SUPFAM" id="SSF51735">
    <property type="entry name" value="NAD(P)-binding Rossmann-fold domains"/>
    <property type="match status" value="1"/>
</dbReference>
<dbReference type="SMART" id="SM00829">
    <property type="entry name" value="PKS_ER"/>
    <property type="match status" value="1"/>
</dbReference>
<reference evidence="2" key="1">
    <citation type="submission" date="2018-05" db="EMBL/GenBank/DDBJ databases">
        <authorList>
            <person name="Lanie J.A."/>
            <person name="Ng W.-L."/>
            <person name="Kazmierczak K.M."/>
            <person name="Andrzejewski T.M."/>
            <person name="Davidsen T.M."/>
            <person name="Wayne K.J."/>
            <person name="Tettelin H."/>
            <person name="Glass J.I."/>
            <person name="Rusch D."/>
            <person name="Podicherti R."/>
            <person name="Tsui H.-C.T."/>
            <person name="Winkler M.E."/>
        </authorList>
    </citation>
    <scope>NUCLEOTIDE SEQUENCE</scope>
</reference>
<dbReference type="InterPro" id="IPR020843">
    <property type="entry name" value="ER"/>
</dbReference>
<evidence type="ECO:0000313" key="2">
    <source>
        <dbReference type="EMBL" id="SVC50746.1"/>
    </source>
</evidence>
<dbReference type="EMBL" id="UINC01095012">
    <property type="protein sequence ID" value="SVC50746.1"/>
    <property type="molecule type" value="Genomic_DNA"/>
</dbReference>
<dbReference type="InterPro" id="IPR002364">
    <property type="entry name" value="Quin_OxRdtase/zeta-crystal_CS"/>
</dbReference>
<sequence length="332" mass="36380">MMNSKYMNAWIQGEFGDPREVLEWRESAAAQPGAGQLKIRVEGAGLNFPDLLCIQGKYQVKPPLPFTPGAECSGIVEECGPGCKLFKPGDRVMGIATQGAFAEQMILEEKQAYPVPEEFPVEHAAGFLMTHQTSYFALVHRTSIKPGETLLVHGGAGGVGTTAIQIGKALGASVMATAGTEEKLEICRQCGADQVLNYSRDDFVEAVKEWTGGRGADVIYDPVGGEVFERSTKCIAWEGRLLVIGFAGGTIPKLAANRILLKNISVVGLFWGNYMMHNPDLIRETQQKLYTLYEQKKIKPVIHETRPMDQLLDALDLLNERRINGKLVLVNS</sequence>
<dbReference type="InterPro" id="IPR011032">
    <property type="entry name" value="GroES-like_sf"/>
</dbReference>
<protein>
    <recommendedName>
        <fullName evidence="1">Enoyl reductase (ER) domain-containing protein</fullName>
    </recommendedName>
</protein>
<dbReference type="PANTHER" id="PTHR43677">
    <property type="entry name" value="SHORT-CHAIN DEHYDROGENASE/REDUCTASE"/>
    <property type="match status" value="1"/>
</dbReference>
<dbReference type="InterPro" id="IPR013149">
    <property type="entry name" value="ADH-like_C"/>
</dbReference>
<dbReference type="CDD" id="cd08241">
    <property type="entry name" value="QOR1"/>
    <property type="match status" value="1"/>
</dbReference>